<keyword evidence="3" id="KW-0862">Zinc</keyword>
<keyword evidence="2 3" id="KW-0520">NAD</keyword>
<dbReference type="GO" id="GO:0036055">
    <property type="term" value="F:protein-succinyllysine desuccinylase activity"/>
    <property type="evidence" value="ECO:0007669"/>
    <property type="project" value="UniProtKB-UniRule"/>
</dbReference>
<keyword evidence="5" id="KW-1185">Reference proteome</keyword>
<dbReference type="InterPro" id="IPR050134">
    <property type="entry name" value="NAD-dep_sirtuin_deacylases"/>
</dbReference>
<feature type="binding site" evidence="3">
    <location>
        <position position="157"/>
    </location>
    <ligand>
        <name>Zn(2+)</name>
        <dbReference type="ChEBI" id="CHEBI:29105"/>
    </ligand>
</feature>
<dbReference type="Gene3D" id="3.30.1600.10">
    <property type="entry name" value="SIR2/SIRT2 'Small Domain"/>
    <property type="match status" value="1"/>
</dbReference>
<dbReference type="GO" id="GO:0036054">
    <property type="term" value="F:protein-malonyllysine demalonylase activity"/>
    <property type="evidence" value="ECO:0007669"/>
    <property type="project" value="InterPro"/>
</dbReference>
<dbReference type="InterPro" id="IPR026590">
    <property type="entry name" value="Ssirtuin_cat_dom"/>
</dbReference>
<feature type="binding site" evidence="3">
    <location>
        <position position="241"/>
    </location>
    <ligand>
        <name>NAD(+)</name>
        <dbReference type="ChEBI" id="CHEBI:57540"/>
    </ligand>
</feature>
<dbReference type="PANTHER" id="PTHR11085">
    <property type="entry name" value="NAD-DEPENDENT PROTEIN DEACYLASE SIRTUIN-5, MITOCHONDRIAL-RELATED"/>
    <property type="match status" value="1"/>
</dbReference>
<comment type="catalytic activity">
    <reaction evidence="3">
        <text>N(6)-succinyl-L-lysyl-[protein] + NAD(+) + H2O = 2''-O-succinyl-ADP-D-ribose + nicotinamide + L-lysyl-[protein]</text>
        <dbReference type="Rhea" id="RHEA:47668"/>
        <dbReference type="Rhea" id="RHEA-COMP:9752"/>
        <dbReference type="Rhea" id="RHEA-COMP:11877"/>
        <dbReference type="ChEBI" id="CHEBI:15377"/>
        <dbReference type="ChEBI" id="CHEBI:17154"/>
        <dbReference type="ChEBI" id="CHEBI:29969"/>
        <dbReference type="ChEBI" id="CHEBI:57540"/>
        <dbReference type="ChEBI" id="CHEBI:87830"/>
        <dbReference type="ChEBI" id="CHEBI:87832"/>
    </reaction>
</comment>
<dbReference type="GO" id="GO:0017136">
    <property type="term" value="F:histone deacetylase activity, NAD-dependent"/>
    <property type="evidence" value="ECO:0007669"/>
    <property type="project" value="TreeGrafter"/>
</dbReference>
<dbReference type="PROSITE" id="PS50305">
    <property type="entry name" value="SIRTUIN"/>
    <property type="match status" value="1"/>
</dbReference>
<dbReference type="InterPro" id="IPR026591">
    <property type="entry name" value="Sirtuin_cat_small_dom_sf"/>
</dbReference>
<gene>
    <name evidence="3" type="primary">cobB</name>
    <name evidence="4" type="ORF">GP475_00745</name>
</gene>
<reference evidence="4 5" key="1">
    <citation type="submission" date="2019-12" db="EMBL/GenBank/DDBJ databases">
        <title>Corynebacterium sp. nov., isolated from feces of the Anser Albifrons in China.</title>
        <authorList>
            <person name="Liu Q."/>
        </authorList>
    </citation>
    <scope>NUCLEOTIDE SEQUENCE [LARGE SCALE GENOMIC DNA]</scope>
    <source>
        <strain evidence="4 5">4H37-19</strain>
    </source>
</reference>
<feature type="binding site" evidence="3">
    <location>
        <begin position="197"/>
        <end position="199"/>
    </location>
    <ligand>
        <name>NAD(+)</name>
        <dbReference type="ChEBI" id="CHEBI:57540"/>
    </ligand>
</feature>
<dbReference type="SUPFAM" id="SSF52467">
    <property type="entry name" value="DHS-like NAD/FAD-binding domain"/>
    <property type="match status" value="1"/>
</dbReference>
<feature type="binding site" evidence="3">
    <location>
        <position position="69"/>
    </location>
    <ligand>
        <name>substrate</name>
    </ligand>
</feature>
<evidence type="ECO:0000256" key="2">
    <source>
        <dbReference type="ARBA" id="ARBA00023027"/>
    </source>
</evidence>
<feature type="binding site" evidence="3">
    <location>
        <position position="134"/>
    </location>
    <ligand>
        <name>Zn(2+)</name>
        <dbReference type="ChEBI" id="CHEBI:29105"/>
    </ligand>
</feature>
<feature type="binding site" evidence="3">
    <location>
        <position position="160"/>
    </location>
    <ligand>
        <name>Zn(2+)</name>
        <dbReference type="ChEBI" id="CHEBI:29105"/>
    </ligand>
</feature>
<comment type="domain">
    <text evidence="3">2 residues (Tyr-69 and Arg-72) present in a large hydrophobic pocket are probably involved in substrate specificity. They are important for desuccinylation activity, but dispensable for deacetylation activity.</text>
</comment>
<evidence type="ECO:0000256" key="1">
    <source>
        <dbReference type="ARBA" id="ARBA00022679"/>
    </source>
</evidence>
<dbReference type="InterPro" id="IPR029035">
    <property type="entry name" value="DHS-like_NAD/FAD-binding_dom"/>
</dbReference>
<feature type="binding site" evidence="3">
    <location>
        <position position="131"/>
    </location>
    <ligand>
        <name>Zn(2+)</name>
        <dbReference type="ChEBI" id="CHEBI:29105"/>
    </ligand>
</feature>
<dbReference type="Proteomes" id="UP000516320">
    <property type="component" value="Chromosome"/>
</dbReference>
<evidence type="ECO:0000313" key="4">
    <source>
        <dbReference type="EMBL" id="QNQ89322.1"/>
    </source>
</evidence>
<dbReference type="NCBIfam" id="NF001753">
    <property type="entry name" value="PRK00481.1-3"/>
    <property type="match status" value="1"/>
</dbReference>
<feature type="binding site" evidence="3">
    <location>
        <position position="72"/>
    </location>
    <ligand>
        <name>substrate</name>
    </ligand>
</feature>
<comment type="caution">
    <text evidence="3">Lacks conserved residue(s) required for the propagation of feature annotation.</text>
</comment>
<dbReference type="RefSeq" id="WP_187974777.1">
    <property type="nucleotide sequence ID" value="NZ_CP046884.1"/>
</dbReference>
<dbReference type="GO" id="GO:0005737">
    <property type="term" value="C:cytoplasm"/>
    <property type="evidence" value="ECO:0007669"/>
    <property type="project" value="UniProtKB-SubCell"/>
</dbReference>
<dbReference type="KEGG" id="cpoy:GP475_00745"/>
<dbReference type="HAMAP" id="MF_01121">
    <property type="entry name" value="Sirtuin_ClassIII"/>
    <property type="match status" value="1"/>
</dbReference>
<dbReference type="Gene3D" id="3.40.50.1220">
    <property type="entry name" value="TPP-binding domain"/>
    <property type="match status" value="1"/>
</dbReference>
<comment type="cofactor">
    <cofactor evidence="3">
        <name>Zn(2+)</name>
        <dbReference type="ChEBI" id="CHEBI:29105"/>
    </cofactor>
    <text evidence="3">Binds 1 zinc ion per subunit.</text>
</comment>
<proteinExistence type="inferred from homology"/>
<feature type="active site" description="Proton acceptor" evidence="3">
    <location>
        <position position="123"/>
    </location>
</feature>
<comment type="similarity">
    <text evidence="3">Belongs to the sirtuin family. Class III subfamily.</text>
</comment>
<dbReference type="GO" id="GO:0070403">
    <property type="term" value="F:NAD+ binding"/>
    <property type="evidence" value="ECO:0007669"/>
    <property type="project" value="UniProtKB-UniRule"/>
</dbReference>
<dbReference type="EMBL" id="CP046884">
    <property type="protein sequence ID" value="QNQ89322.1"/>
    <property type="molecule type" value="Genomic_DNA"/>
</dbReference>
<dbReference type="PANTHER" id="PTHR11085:SF4">
    <property type="entry name" value="NAD-DEPENDENT PROTEIN DEACYLASE"/>
    <property type="match status" value="1"/>
</dbReference>
<keyword evidence="3" id="KW-0963">Cytoplasm</keyword>
<evidence type="ECO:0000256" key="3">
    <source>
        <dbReference type="HAMAP-Rule" id="MF_01121"/>
    </source>
</evidence>
<dbReference type="InterPro" id="IPR003000">
    <property type="entry name" value="Sirtuin"/>
</dbReference>
<dbReference type="Pfam" id="PF02146">
    <property type="entry name" value="SIR2"/>
    <property type="match status" value="1"/>
</dbReference>
<sequence length="256" mass="28143">MWDAQLERAITLTQQARRIHVFTGAGMSAESGLDTYRDAQTGVWSNVDPQAMASIDAWAKDPEPMWAWYLWRARLASEAEPNAGHRAIAAWQQLPQVDEVIVTTQNIDDLHERGGSSHVTHLHGSLFRFRCTICSRPWKAPIDYPDQPVERLTPPTCPLCHNPIRPGVVWFGEPLPNHDWQRAESAMTNCDVLIIVGTSGVVYPAAGLPRLAAALGTPIIEISPEPTELSDIATLSWRSTAATALPQLVDSLAGLT</sequence>
<dbReference type="InterPro" id="IPR027546">
    <property type="entry name" value="Sirtuin_class_III"/>
</dbReference>
<name>A0A7H0SL97_9CORY</name>
<accession>A0A7H0SL97</accession>
<dbReference type="CDD" id="cd01412">
    <property type="entry name" value="SIRT5_Af1_CobB"/>
    <property type="match status" value="1"/>
</dbReference>
<evidence type="ECO:0000313" key="5">
    <source>
        <dbReference type="Proteomes" id="UP000516320"/>
    </source>
</evidence>
<comment type="subcellular location">
    <subcellularLocation>
        <location evidence="3">Cytoplasm</location>
    </subcellularLocation>
</comment>
<dbReference type="AlphaFoldDB" id="A0A7H0SL97"/>
<comment type="function">
    <text evidence="3">NAD-dependent lysine deacetylase and desuccinylase that specifically removes acetyl and succinyl groups on target proteins. Modulates the activities of several proteins which are inactive in their acylated form.</text>
</comment>
<organism evidence="4 5">
    <name type="scientific">Corynebacterium poyangense</name>
    <dbReference type="NCBI Taxonomy" id="2684405"/>
    <lineage>
        <taxon>Bacteria</taxon>
        <taxon>Bacillati</taxon>
        <taxon>Actinomycetota</taxon>
        <taxon>Actinomycetes</taxon>
        <taxon>Mycobacteriales</taxon>
        <taxon>Corynebacteriaceae</taxon>
        <taxon>Corynebacterium</taxon>
    </lineage>
</organism>
<dbReference type="EC" id="2.3.1.286" evidence="3"/>
<feature type="binding site" evidence="3">
    <location>
        <begin position="105"/>
        <end position="108"/>
    </location>
    <ligand>
        <name>NAD(+)</name>
        <dbReference type="ChEBI" id="CHEBI:57540"/>
    </ligand>
</feature>
<comment type="catalytic activity">
    <reaction evidence="3">
        <text>N(6)-acetyl-L-lysyl-[protein] + NAD(+) + H2O = 2''-O-acetyl-ADP-D-ribose + nicotinamide + L-lysyl-[protein]</text>
        <dbReference type="Rhea" id="RHEA:43636"/>
        <dbReference type="Rhea" id="RHEA-COMP:9752"/>
        <dbReference type="Rhea" id="RHEA-COMP:10731"/>
        <dbReference type="ChEBI" id="CHEBI:15377"/>
        <dbReference type="ChEBI" id="CHEBI:17154"/>
        <dbReference type="ChEBI" id="CHEBI:29969"/>
        <dbReference type="ChEBI" id="CHEBI:57540"/>
        <dbReference type="ChEBI" id="CHEBI:61930"/>
        <dbReference type="ChEBI" id="CHEBI:83767"/>
        <dbReference type="EC" id="2.3.1.286"/>
    </reaction>
</comment>
<keyword evidence="3" id="KW-0479">Metal-binding</keyword>
<protein>
    <recommendedName>
        <fullName evidence="3">NAD-dependent protein deacylase</fullName>
        <ecNumber evidence="3">2.3.1.286</ecNumber>
    </recommendedName>
    <alternativeName>
        <fullName evidence="3">Regulatory protein SIR2 homolog</fullName>
    </alternativeName>
</protein>
<dbReference type="GO" id="GO:0008270">
    <property type="term" value="F:zinc ion binding"/>
    <property type="evidence" value="ECO:0007669"/>
    <property type="project" value="UniProtKB-UniRule"/>
</dbReference>
<keyword evidence="1" id="KW-0808">Transferase</keyword>